<organism evidence="2 3">
    <name type="scientific">Lamprobacter modestohalophilus</name>
    <dbReference type="NCBI Taxonomy" id="1064514"/>
    <lineage>
        <taxon>Bacteria</taxon>
        <taxon>Pseudomonadati</taxon>
        <taxon>Pseudomonadota</taxon>
        <taxon>Gammaproteobacteria</taxon>
        <taxon>Chromatiales</taxon>
        <taxon>Chromatiaceae</taxon>
        <taxon>Lamprobacter</taxon>
    </lineage>
</organism>
<name>A0A9X0W7W4_9GAMM</name>
<evidence type="ECO:0000313" key="2">
    <source>
        <dbReference type="EMBL" id="MBK1618501.1"/>
    </source>
</evidence>
<proteinExistence type="predicted"/>
<sequence length="221" mass="25251">MAIINGRRIDPRSIGGGIPGRELVQHAKAGSGRRPILECNGKVEQIKASRMYSKRELVDRHGRGAKVASMPDRSKGHSFGGRRSAESKRIITEQVIDIAEHLFKQGVDFDEDDGHWMVVPKFLLPQRWHAITQRTPLMVAFPREYPALPPVGFYMMADIPISPDGHFFNSVYHSAWDEPLAQGWKWYCTYIHNGAWQPARNWRNGDNLYTYFHLVKEVLGN</sequence>
<accession>A0A9X0W7W4</accession>
<keyword evidence="3" id="KW-1185">Reference proteome</keyword>
<gene>
    <name evidence="2" type="ORF">CKO42_08625</name>
</gene>
<dbReference type="RefSeq" id="WP_200242163.1">
    <property type="nucleotide sequence ID" value="NZ_NRRY01000010.1"/>
</dbReference>
<feature type="region of interest" description="Disordered" evidence="1">
    <location>
        <begin position="62"/>
        <end position="84"/>
    </location>
</feature>
<dbReference type="Proteomes" id="UP001138768">
    <property type="component" value="Unassembled WGS sequence"/>
</dbReference>
<dbReference type="AlphaFoldDB" id="A0A9X0W7W4"/>
<evidence type="ECO:0000256" key="1">
    <source>
        <dbReference type="SAM" id="MobiDB-lite"/>
    </source>
</evidence>
<protein>
    <submittedName>
        <fullName evidence="2">Uncharacterized protein</fullName>
    </submittedName>
</protein>
<evidence type="ECO:0000313" key="3">
    <source>
        <dbReference type="Proteomes" id="UP001138768"/>
    </source>
</evidence>
<dbReference type="EMBL" id="NRRY01000010">
    <property type="protein sequence ID" value="MBK1618501.1"/>
    <property type="molecule type" value="Genomic_DNA"/>
</dbReference>
<comment type="caution">
    <text evidence="2">The sequence shown here is derived from an EMBL/GenBank/DDBJ whole genome shotgun (WGS) entry which is preliminary data.</text>
</comment>
<reference evidence="2 3" key="1">
    <citation type="journal article" date="2020" name="Microorganisms">
        <title>Osmotic Adaptation and Compatible Solute Biosynthesis of Phototrophic Bacteria as Revealed from Genome Analyses.</title>
        <authorList>
            <person name="Imhoff J.F."/>
            <person name="Rahn T."/>
            <person name="Kunzel S."/>
            <person name="Keller A."/>
            <person name="Neulinger S.C."/>
        </authorList>
    </citation>
    <scope>NUCLEOTIDE SEQUENCE [LARGE SCALE GENOMIC DNA]</scope>
    <source>
        <strain evidence="2 3">DSM 25653</strain>
    </source>
</reference>